<dbReference type="Proteomes" id="UP001141806">
    <property type="component" value="Unassembled WGS sequence"/>
</dbReference>
<accession>A0A9Q0HES1</accession>
<dbReference type="OrthoDB" id="19261at2759"/>
<dbReference type="InterPro" id="IPR005018">
    <property type="entry name" value="DOMON_domain"/>
</dbReference>
<dbReference type="AlphaFoldDB" id="A0A9Q0HES1"/>
<dbReference type="PANTHER" id="PTHR23130">
    <property type="entry name" value="CYTOCHROME B561 AND DOMON DOMAIN-CONTAINING PROTEIN"/>
    <property type="match status" value="1"/>
</dbReference>
<dbReference type="InterPro" id="IPR045265">
    <property type="entry name" value="AIR12_DOMON"/>
</dbReference>
<dbReference type="Pfam" id="PF04526">
    <property type="entry name" value="DUF568"/>
    <property type="match status" value="1"/>
</dbReference>
<dbReference type="InterPro" id="IPR017214">
    <property type="entry name" value="UCP037471"/>
</dbReference>
<reference evidence="7" key="1">
    <citation type="journal article" date="2023" name="Plant J.">
        <title>The genome of the king protea, Protea cynaroides.</title>
        <authorList>
            <person name="Chang J."/>
            <person name="Duong T.A."/>
            <person name="Schoeman C."/>
            <person name="Ma X."/>
            <person name="Roodt D."/>
            <person name="Barker N."/>
            <person name="Li Z."/>
            <person name="Van de Peer Y."/>
            <person name="Mizrachi E."/>
        </authorList>
    </citation>
    <scope>NUCLEOTIDE SEQUENCE</scope>
    <source>
        <tissue evidence="7">Young leaves</tissue>
    </source>
</reference>
<proteinExistence type="predicted"/>
<sequence>MAFLYSFPLPMILVVAVLLLQIHHSHSLNCTSQKFTSNRVYDNCDDLPNLSSYLHWTYDSSNSSLKIAFLAPPSGSDGWISWSINPEGKQMIGCQALIAYKVDEKITVKTFNVSSYKIAPSKIAYQVSDTEAEYSDGIMKIFATIALPANLTTINQVWQVGSTVVDGIPAKHAMLPENLKSMGTLDLTVKEKSTSGGKRNGIPIFLIFACFWFLFAY</sequence>
<dbReference type="EMBL" id="JAMYWD010000007">
    <property type="protein sequence ID" value="KAJ4964574.1"/>
    <property type="molecule type" value="Genomic_DNA"/>
</dbReference>
<feature type="chain" id="PRO_5040278022" description="DOMON domain-containing protein" evidence="5">
    <location>
        <begin position="28"/>
        <end position="217"/>
    </location>
</feature>
<keyword evidence="2" id="KW-0813">Transport</keyword>
<comment type="subcellular location">
    <subcellularLocation>
        <location evidence="1">Membrane</location>
    </subcellularLocation>
</comment>
<evidence type="ECO:0000313" key="8">
    <source>
        <dbReference type="Proteomes" id="UP001141806"/>
    </source>
</evidence>
<protein>
    <recommendedName>
        <fullName evidence="6">DOMON domain-containing protein</fullName>
    </recommendedName>
</protein>
<evidence type="ECO:0000256" key="4">
    <source>
        <dbReference type="ARBA" id="ARBA00023136"/>
    </source>
</evidence>
<keyword evidence="3 5" id="KW-0732">Signal</keyword>
<dbReference type="GO" id="GO:0016020">
    <property type="term" value="C:membrane"/>
    <property type="evidence" value="ECO:0007669"/>
    <property type="project" value="UniProtKB-SubCell"/>
</dbReference>
<name>A0A9Q0HES1_9MAGN</name>
<dbReference type="PIRSF" id="PIRSF037471">
    <property type="entry name" value="UCP037471"/>
    <property type="match status" value="1"/>
</dbReference>
<dbReference type="PROSITE" id="PS50836">
    <property type="entry name" value="DOMON"/>
    <property type="match status" value="1"/>
</dbReference>
<organism evidence="7 8">
    <name type="scientific">Protea cynaroides</name>
    <dbReference type="NCBI Taxonomy" id="273540"/>
    <lineage>
        <taxon>Eukaryota</taxon>
        <taxon>Viridiplantae</taxon>
        <taxon>Streptophyta</taxon>
        <taxon>Embryophyta</taxon>
        <taxon>Tracheophyta</taxon>
        <taxon>Spermatophyta</taxon>
        <taxon>Magnoliopsida</taxon>
        <taxon>Proteales</taxon>
        <taxon>Proteaceae</taxon>
        <taxon>Protea</taxon>
    </lineage>
</organism>
<evidence type="ECO:0000256" key="2">
    <source>
        <dbReference type="ARBA" id="ARBA00022448"/>
    </source>
</evidence>
<evidence type="ECO:0000259" key="6">
    <source>
        <dbReference type="PROSITE" id="PS50836"/>
    </source>
</evidence>
<evidence type="ECO:0000256" key="3">
    <source>
        <dbReference type="ARBA" id="ARBA00022729"/>
    </source>
</evidence>
<evidence type="ECO:0000313" key="7">
    <source>
        <dbReference type="EMBL" id="KAJ4964574.1"/>
    </source>
</evidence>
<keyword evidence="4" id="KW-0472">Membrane</keyword>
<evidence type="ECO:0000256" key="5">
    <source>
        <dbReference type="SAM" id="SignalP"/>
    </source>
</evidence>
<dbReference type="PANTHER" id="PTHR23130:SF195">
    <property type="entry name" value="CYTOCHROME B561 AND DOMON DOMAIN-CONTAINING PROTEIN"/>
    <property type="match status" value="1"/>
</dbReference>
<evidence type="ECO:0000256" key="1">
    <source>
        <dbReference type="ARBA" id="ARBA00004370"/>
    </source>
</evidence>
<feature type="domain" description="DOMON" evidence="6">
    <location>
        <begin position="50"/>
        <end position="161"/>
    </location>
</feature>
<dbReference type="CDD" id="cd09629">
    <property type="entry name" value="DOMON_CIL1_like"/>
    <property type="match status" value="1"/>
</dbReference>
<feature type="signal peptide" evidence="5">
    <location>
        <begin position="1"/>
        <end position="27"/>
    </location>
</feature>
<comment type="caution">
    <text evidence="7">The sequence shown here is derived from an EMBL/GenBank/DDBJ whole genome shotgun (WGS) entry which is preliminary data.</text>
</comment>
<keyword evidence="8" id="KW-1185">Reference proteome</keyword>
<gene>
    <name evidence="7" type="ORF">NE237_016423</name>
</gene>